<protein>
    <submittedName>
        <fullName evidence="2">Uncharacterized protein</fullName>
    </submittedName>
</protein>
<comment type="caution">
    <text evidence="2">The sequence shown here is derived from an EMBL/GenBank/DDBJ whole genome shotgun (WGS) entry which is preliminary data.</text>
</comment>
<gene>
    <name evidence="2" type="ORF">GCM10015535_69190</name>
</gene>
<evidence type="ECO:0000313" key="2">
    <source>
        <dbReference type="EMBL" id="GGV97564.1"/>
    </source>
</evidence>
<reference evidence="3" key="1">
    <citation type="journal article" date="2019" name="Int. J. Syst. Evol. Microbiol.">
        <title>The Global Catalogue of Microorganisms (GCM) 10K type strain sequencing project: providing services to taxonomists for standard genome sequencing and annotation.</title>
        <authorList>
            <consortium name="The Broad Institute Genomics Platform"/>
            <consortium name="The Broad Institute Genome Sequencing Center for Infectious Disease"/>
            <person name="Wu L."/>
            <person name="Ma J."/>
        </authorList>
    </citation>
    <scope>NUCLEOTIDE SEQUENCE [LARGE SCALE GENOMIC DNA]</scope>
    <source>
        <strain evidence="3">JCM 4376</strain>
    </source>
</reference>
<evidence type="ECO:0000256" key="1">
    <source>
        <dbReference type="SAM" id="MobiDB-lite"/>
    </source>
</evidence>
<dbReference type="EMBL" id="BMTF01000053">
    <property type="protein sequence ID" value="GGV97564.1"/>
    <property type="molecule type" value="Genomic_DNA"/>
</dbReference>
<dbReference type="Proteomes" id="UP000660675">
    <property type="component" value="Unassembled WGS sequence"/>
</dbReference>
<feature type="region of interest" description="Disordered" evidence="1">
    <location>
        <begin position="1"/>
        <end position="37"/>
    </location>
</feature>
<accession>A0ABQ2WD22</accession>
<sequence length="63" mass="6744">MGDDVRRPRAHGAAPSGVNHPAAPVPEQGRFRASETSPRPERVIFFLMYAGAALVECAQLVQG</sequence>
<organism evidence="2 3">
    <name type="scientific">Streptomyces gelaticus</name>
    <dbReference type="NCBI Taxonomy" id="285446"/>
    <lineage>
        <taxon>Bacteria</taxon>
        <taxon>Bacillati</taxon>
        <taxon>Actinomycetota</taxon>
        <taxon>Actinomycetes</taxon>
        <taxon>Kitasatosporales</taxon>
        <taxon>Streptomycetaceae</taxon>
        <taxon>Streptomyces</taxon>
    </lineage>
</organism>
<keyword evidence="3" id="KW-1185">Reference proteome</keyword>
<name>A0ABQ2WD22_9ACTN</name>
<proteinExistence type="predicted"/>
<evidence type="ECO:0000313" key="3">
    <source>
        <dbReference type="Proteomes" id="UP000660675"/>
    </source>
</evidence>